<dbReference type="HOGENOM" id="CLU_1758771_0_0_1"/>
<accession>N1PLU6</accession>
<gene>
    <name evidence="1" type="ORF">DOTSEDRAFT_73386</name>
</gene>
<evidence type="ECO:0000313" key="2">
    <source>
        <dbReference type="Proteomes" id="UP000016933"/>
    </source>
</evidence>
<proteinExistence type="predicted"/>
<keyword evidence="2" id="KW-1185">Reference proteome</keyword>
<sequence>MILCYCVVSAFIMFSLWCGGYLDWKLDVRAPYRDDPYSTSSGRQPQSTNEIWYYRQNQHRQRQRDRAAARGDRAANDFEELQRRYAAAGIHISTRELRYQLRQLERAPLAMRSHSDGTGPDTPDVLHALERERRDAIVVATLRREGLL</sequence>
<evidence type="ECO:0000313" key="1">
    <source>
        <dbReference type="EMBL" id="EME42525.1"/>
    </source>
</evidence>
<protein>
    <submittedName>
        <fullName evidence="1">Uncharacterized protein</fullName>
    </submittedName>
</protein>
<dbReference type="EMBL" id="KB446541">
    <property type="protein sequence ID" value="EME42525.1"/>
    <property type="molecule type" value="Genomic_DNA"/>
</dbReference>
<organism evidence="1 2">
    <name type="scientific">Dothistroma septosporum (strain NZE10 / CBS 128990)</name>
    <name type="common">Red band needle blight fungus</name>
    <name type="synonym">Mycosphaerella pini</name>
    <dbReference type="NCBI Taxonomy" id="675120"/>
    <lineage>
        <taxon>Eukaryota</taxon>
        <taxon>Fungi</taxon>
        <taxon>Dikarya</taxon>
        <taxon>Ascomycota</taxon>
        <taxon>Pezizomycotina</taxon>
        <taxon>Dothideomycetes</taxon>
        <taxon>Dothideomycetidae</taxon>
        <taxon>Mycosphaerellales</taxon>
        <taxon>Mycosphaerellaceae</taxon>
        <taxon>Dothistroma</taxon>
    </lineage>
</organism>
<reference evidence="1 2" key="2">
    <citation type="journal article" date="2012" name="PLoS Pathog.">
        <title>Diverse lifestyles and strategies of plant pathogenesis encoded in the genomes of eighteen Dothideomycetes fungi.</title>
        <authorList>
            <person name="Ohm R.A."/>
            <person name="Feau N."/>
            <person name="Henrissat B."/>
            <person name="Schoch C.L."/>
            <person name="Horwitz B.A."/>
            <person name="Barry K.W."/>
            <person name="Condon B.J."/>
            <person name="Copeland A.C."/>
            <person name="Dhillon B."/>
            <person name="Glaser F."/>
            <person name="Hesse C.N."/>
            <person name="Kosti I."/>
            <person name="LaButti K."/>
            <person name="Lindquist E.A."/>
            <person name="Lucas S."/>
            <person name="Salamov A.A."/>
            <person name="Bradshaw R.E."/>
            <person name="Ciuffetti L."/>
            <person name="Hamelin R.C."/>
            <person name="Kema G.H.J."/>
            <person name="Lawrence C."/>
            <person name="Scott J.A."/>
            <person name="Spatafora J.W."/>
            <person name="Turgeon B.G."/>
            <person name="de Wit P.J.G.M."/>
            <person name="Zhong S."/>
            <person name="Goodwin S.B."/>
            <person name="Grigoriev I.V."/>
        </authorList>
    </citation>
    <scope>NUCLEOTIDE SEQUENCE [LARGE SCALE GENOMIC DNA]</scope>
    <source>
        <strain evidence="2">NZE10 / CBS 128990</strain>
    </source>
</reference>
<dbReference type="OMA" id="CGGYLDW"/>
<dbReference type="Proteomes" id="UP000016933">
    <property type="component" value="Unassembled WGS sequence"/>
</dbReference>
<reference evidence="2" key="1">
    <citation type="journal article" date="2012" name="PLoS Genet.">
        <title>The genomes of the fungal plant pathogens Cladosporium fulvum and Dothistroma septosporum reveal adaptation to different hosts and lifestyles but also signatures of common ancestry.</title>
        <authorList>
            <person name="de Wit P.J.G.M."/>
            <person name="van der Burgt A."/>
            <person name="Oekmen B."/>
            <person name="Stergiopoulos I."/>
            <person name="Abd-Elsalam K.A."/>
            <person name="Aerts A.L."/>
            <person name="Bahkali A.H."/>
            <person name="Beenen H.G."/>
            <person name="Chettri P."/>
            <person name="Cox M.P."/>
            <person name="Datema E."/>
            <person name="de Vries R.P."/>
            <person name="Dhillon B."/>
            <person name="Ganley A.R."/>
            <person name="Griffiths S.A."/>
            <person name="Guo Y."/>
            <person name="Hamelin R.C."/>
            <person name="Henrissat B."/>
            <person name="Kabir M.S."/>
            <person name="Jashni M.K."/>
            <person name="Kema G."/>
            <person name="Klaubauf S."/>
            <person name="Lapidus A."/>
            <person name="Levasseur A."/>
            <person name="Lindquist E."/>
            <person name="Mehrabi R."/>
            <person name="Ohm R.A."/>
            <person name="Owen T.J."/>
            <person name="Salamov A."/>
            <person name="Schwelm A."/>
            <person name="Schijlen E."/>
            <person name="Sun H."/>
            <person name="van den Burg H.A."/>
            <person name="van Ham R.C.H.J."/>
            <person name="Zhang S."/>
            <person name="Goodwin S.B."/>
            <person name="Grigoriev I.V."/>
            <person name="Collemare J."/>
            <person name="Bradshaw R.E."/>
        </authorList>
    </citation>
    <scope>NUCLEOTIDE SEQUENCE [LARGE SCALE GENOMIC DNA]</scope>
    <source>
        <strain evidence="2">NZE10 / CBS 128990</strain>
    </source>
</reference>
<dbReference type="OrthoDB" id="10579546at2759"/>
<name>N1PLU6_DOTSN</name>
<dbReference type="AlphaFoldDB" id="N1PLU6"/>